<proteinExistence type="predicted"/>
<name>M5TWX0_9BACT</name>
<reference evidence="2 3" key="1">
    <citation type="journal article" date="2013" name="Mar. Genomics">
        <title>Expression of sulfatases in Rhodopirellula baltica and the diversity of sulfatases in the genus Rhodopirellula.</title>
        <authorList>
            <person name="Wegner C.E."/>
            <person name="Richter-Heitmann T."/>
            <person name="Klindworth A."/>
            <person name="Klockow C."/>
            <person name="Richter M."/>
            <person name="Achstetter T."/>
            <person name="Glockner F.O."/>
            <person name="Harder J."/>
        </authorList>
    </citation>
    <scope>NUCLEOTIDE SEQUENCE [LARGE SCALE GENOMIC DNA]</scope>
    <source>
        <strain evidence="2 3">SM41</strain>
    </source>
</reference>
<feature type="compositionally biased region" description="Basic and acidic residues" evidence="1">
    <location>
        <begin position="213"/>
        <end position="229"/>
    </location>
</feature>
<protein>
    <submittedName>
        <fullName evidence="2">Signal peptide protein</fullName>
    </submittedName>
</protein>
<gene>
    <name evidence="2" type="ORF">RSSM_05000</name>
</gene>
<dbReference type="Proteomes" id="UP000011885">
    <property type="component" value="Unassembled WGS sequence"/>
</dbReference>
<evidence type="ECO:0000256" key="1">
    <source>
        <dbReference type="SAM" id="MobiDB-lite"/>
    </source>
</evidence>
<dbReference type="EMBL" id="ANOH01000345">
    <property type="protein sequence ID" value="EMI53544.1"/>
    <property type="molecule type" value="Genomic_DNA"/>
</dbReference>
<evidence type="ECO:0000313" key="3">
    <source>
        <dbReference type="Proteomes" id="UP000011885"/>
    </source>
</evidence>
<dbReference type="AlphaFoldDB" id="M5TWX0"/>
<dbReference type="PATRIC" id="fig|1263870.3.peg.5287"/>
<feature type="compositionally biased region" description="Low complexity" evidence="1">
    <location>
        <begin position="142"/>
        <end position="151"/>
    </location>
</feature>
<evidence type="ECO:0000313" key="2">
    <source>
        <dbReference type="EMBL" id="EMI53544.1"/>
    </source>
</evidence>
<accession>M5TWX0</accession>
<feature type="region of interest" description="Disordered" evidence="1">
    <location>
        <begin position="120"/>
        <end position="229"/>
    </location>
</feature>
<keyword evidence="3" id="KW-1185">Reference proteome</keyword>
<organism evidence="2 3">
    <name type="scientific">Rhodopirellula sallentina SM41</name>
    <dbReference type="NCBI Taxonomy" id="1263870"/>
    <lineage>
        <taxon>Bacteria</taxon>
        <taxon>Pseudomonadati</taxon>
        <taxon>Planctomycetota</taxon>
        <taxon>Planctomycetia</taxon>
        <taxon>Pirellulales</taxon>
        <taxon>Pirellulaceae</taxon>
        <taxon>Rhodopirellula</taxon>
    </lineage>
</organism>
<sequence length="359" mass="38717">MVAAILPQEGQAWFFKIMGRESAVDGVVDEFREFVEQIEFQDGEPVIGKLPENWKRGGERAMRFASIDINTPEQQLDLSISQLSRMDDWDALVTSNIVRWRKQVGLDATDQKWSGAEELEWKNADSSDPAVWLDVTGRPDDAASSSMSGAPFAGGGPFQGSAPFAGGDSMPASSSGSPDPHAGLPRSAREAIAARTKAVASGESTDDSGESAESDRDAESKIQYDRPEGWRDGRMSMMRLAAFNVGPEDSAAEVTIINAGGDLRGNVARWMGQIRSSAVPDEDVDAAIENAEQLEVSGHSAQRFVLMPDDAGDADATAIDATIIPLEEGFSMFVKMTGPVETVKTQSEQMKAFLESIEF</sequence>
<comment type="caution">
    <text evidence="2">The sequence shown here is derived from an EMBL/GenBank/DDBJ whole genome shotgun (WGS) entry which is preliminary data.</text>
</comment>